<dbReference type="EMBL" id="MU154532">
    <property type="protein sequence ID" value="KAF9499460.1"/>
    <property type="molecule type" value="Genomic_DNA"/>
</dbReference>
<gene>
    <name evidence="2" type="ORF">BDN71DRAFT_1503168</name>
</gene>
<evidence type="ECO:0000256" key="1">
    <source>
        <dbReference type="SAM" id="SignalP"/>
    </source>
</evidence>
<keyword evidence="1" id="KW-0732">Signal</keyword>
<dbReference type="OrthoDB" id="2985022at2759"/>
<evidence type="ECO:0000313" key="3">
    <source>
        <dbReference type="Proteomes" id="UP000807025"/>
    </source>
</evidence>
<keyword evidence="3" id="KW-1185">Reference proteome</keyword>
<proteinExistence type="predicted"/>
<evidence type="ECO:0000313" key="2">
    <source>
        <dbReference type="EMBL" id="KAF9499460.1"/>
    </source>
</evidence>
<protein>
    <submittedName>
        <fullName evidence="2">Uncharacterized protein</fullName>
    </submittedName>
</protein>
<name>A0A9P6A3M6_PLEER</name>
<comment type="caution">
    <text evidence="2">The sequence shown here is derived from an EMBL/GenBank/DDBJ whole genome shotgun (WGS) entry which is preliminary data.</text>
</comment>
<sequence length="146" mass="15230">MLLALKLASLVALATMATAIPAFSKDVEASVVSDAEFDNWLRTTDANLTFIGSARKSLISRNALATRVVYCNRRSGSVCGGDCTVYEGGSACLNAPRTSCLSATTNVAFCDRGGCRGSCNTFNSCGTRLDGGFCYTPGTASINVPF</sequence>
<dbReference type="Proteomes" id="UP000807025">
    <property type="component" value="Unassembled WGS sequence"/>
</dbReference>
<dbReference type="AlphaFoldDB" id="A0A9P6A3M6"/>
<feature type="signal peptide" evidence="1">
    <location>
        <begin position="1"/>
        <end position="19"/>
    </location>
</feature>
<feature type="chain" id="PRO_5040327593" evidence="1">
    <location>
        <begin position="20"/>
        <end position="146"/>
    </location>
</feature>
<organism evidence="2 3">
    <name type="scientific">Pleurotus eryngii</name>
    <name type="common">Boletus of the steppes</name>
    <dbReference type="NCBI Taxonomy" id="5323"/>
    <lineage>
        <taxon>Eukaryota</taxon>
        <taxon>Fungi</taxon>
        <taxon>Dikarya</taxon>
        <taxon>Basidiomycota</taxon>
        <taxon>Agaricomycotina</taxon>
        <taxon>Agaricomycetes</taxon>
        <taxon>Agaricomycetidae</taxon>
        <taxon>Agaricales</taxon>
        <taxon>Pleurotineae</taxon>
        <taxon>Pleurotaceae</taxon>
        <taxon>Pleurotus</taxon>
    </lineage>
</organism>
<reference evidence="2" key="1">
    <citation type="submission" date="2020-11" db="EMBL/GenBank/DDBJ databases">
        <authorList>
            <consortium name="DOE Joint Genome Institute"/>
            <person name="Ahrendt S."/>
            <person name="Riley R."/>
            <person name="Andreopoulos W."/>
            <person name="Labutti K."/>
            <person name="Pangilinan J."/>
            <person name="Ruiz-Duenas F.J."/>
            <person name="Barrasa J.M."/>
            <person name="Sanchez-Garcia M."/>
            <person name="Camarero S."/>
            <person name="Miyauchi S."/>
            <person name="Serrano A."/>
            <person name="Linde D."/>
            <person name="Babiker R."/>
            <person name="Drula E."/>
            <person name="Ayuso-Fernandez I."/>
            <person name="Pacheco R."/>
            <person name="Padilla G."/>
            <person name="Ferreira P."/>
            <person name="Barriuso J."/>
            <person name="Kellner H."/>
            <person name="Castanera R."/>
            <person name="Alfaro M."/>
            <person name="Ramirez L."/>
            <person name="Pisabarro A.G."/>
            <person name="Kuo A."/>
            <person name="Tritt A."/>
            <person name="Lipzen A."/>
            <person name="He G."/>
            <person name="Yan M."/>
            <person name="Ng V."/>
            <person name="Cullen D."/>
            <person name="Martin F."/>
            <person name="Rosso M.-N."/>
            <person name="Henrissat B."/>
            <person name="Hibbett D."/>
            <person name="Martinez A.T."/>
            <person name="Grigoriev I.V."/>
        </authorList>
    </citation>
    <scope>NUCLEOTIDE SEQUENCE</scope>
    <source>
        <strain evidence="2">ATCC 90797</strain>
    </source>
</reference>
<accession>A0A9P6A3M6</accession>